<sequence length="140" mass="15899">MKKSAAIITLLIAILLTGCLNRGESMVLLEEPIVQIDVSYPRGGIVNADDESLYSYTDEATIQSFRKIMKNTRERPVEVTTYPDYEIVVTYANGLPMHGVYVWLGEEGEESVLTYLPNFEETYITNANTTKQLRELVERE</sequence>
<dbReference type="Proteomes" id="UP000017170">
    <property type="component" value="Unassembled WGS sequence"/>
</dbReference>
<proteinExistence type="predicted"/>
<dbReference type="RefSeq" id="WP_022627566.1">
    <property type="nucleotide sequence ID" value="NZ_ATAE01000011.1"/>
</dbReference>
<name>U6SQJ4_9BACI</name>
<dbReference type="PATRIC" id="fig|1188261.3.peg.1240"/>
<protein>
    <recommendedName>
        <fullName evidence="1">YhfM-like domain-containing protein</fullName>
    </recommendedName>
</protein>
<dbReference type="InterPro" id="IPR058780">
    <property type="entry name" value="YhfM-like_dom"/>
</dbReference>
<organism evidence="2 3">
    <name type="scientific">Alkalihalophilus marmarensis DSM 21297</name>
    <dbReference type="NCBI Taxonomy" id="1188261"/>
    <lineage>
        <taxon>Bacteria</taxon>
        <taxon>Bacillati</taxon>
        <taxon>Bacillota</taxon>
        <taxon>Bacilli</taxon>
        <taxon>Bacillales</taxon>
        <taxon>Bacillaceae</taxon>
        <taxon>Alkalihalophilus</taxon>
    </lineage>
</organism>
<dbReference type="PROSITE" id="PS51257">
    <property type="entry name" value="PROKAR_LIPOPROTEIN"/>
    <property type="match status" value="1"/>
</dbReference>
<evidence type="ECO:0000259" key="1">
    <source>
        <dbReference type="Pfam" id="PF26353"/>
    </source>
</evidence>
<evidence type="ECO:0000313" key="2">
    <source>
        <dbReference type="EMBL" id="ERN53984.1"/>
    </source>
</evidence>
<evidence type="ECO:0000313" key="3">
    <source>
        <dbReference type="Proteomes" id="UP000017170"/>
    </source>
</evidence>
<dbReference type="EMBL" id="ATAE01000011">
    <property type="protein sequence ID" value="ERN53984.1"/>
    <property type="molecule type" value="Genomic_DNA"/>
</dbReference>
<gene>
    <name evidence="2" type="ORF">A33I_09270</name>
</gene>
<accession>U6SQJ4</accession>
<dbReference type="AlphaFoldDB" id="U6SQJ4"/>
<comment type="caution">
    <text evidence="2">The sequence shown here is derived from an EMBL/GenBank/DDBJ whole genome shotgun (WGS) entry which is preliminary data.</text>
</comment>
<reference evidence="2 3" key="1">
    <citation type="journal article" date="2013" name="Genome Announc.">
        <title>Genome Sequence of the Extreme Obligate Alkaliphile Bacillus marmarensis Strain DSM 21297.</title>
        <authorList>
            <person name="Wernick D.G."/>
            <person name="Choi K.Y."/>
            <person name="Tat C.A."/>
            <person name="Lafontaine Rivera J.G."/>
            <person name="Liao J.C."/>
        </authorList>
    </citation>
    <scope>NUCLEOTIDE SEQUENCE [LARGE SCALE GENOMIC DNA]</scope>
    <source>
        <strain evidence="2 3">DSM 21297</strain>
    </source>
</reference>
<feature type="domain" description="YhfM-like" evidence="1">
    <location>
        <begin position="49"/>
        <end position="138"/>
    </location>
</feature>
<dbReference type="Pfam" id="PF26353">
    <property type="entry name" value="YhfM"/>
    <property type="match status" value="1"/>
</dbReference>
<keyword evidence="3" id="KW-1185">Reference proteome</keyword>